<comment type="subcellular location">
    <subcellularLocation>
        <location evidence="2">Cell envelope</location>
    </subcellularLocation>
</comment>
<evidence type="ECO:0000256" key="4">
    <source>
        <dbReference type="ARBA" id="ARBA00011887"/>
    </source>
</evidence>
<dbReference type="Proteomes" id="UP001430306">
    <property type="component" value="Unassembled WGS sequence"/>
</dbReference>
<feature type="domain" description="Tetrahaem cytochrome" evidence="15">
    <location>
        <begin position="225"/>
        <end position="331"/>
    </location>
</feature>
<evidence type="ECO:0000256" key="6">
    <source>
        <dbReference type="ARBA" id="ARBA00022617"/>
    </source>
</evidence>
<proteinExistence type="inferred from homology"/>
<keyword evidence="11" id="KW-0560">Oxidoreductase</keyword>
<feature type="transmembrane region" description="Helical" evidence="14">
    <location>
        <begin position="7"/>
        <end position="27"/>
    </location>
</feature>
<evidence type="ECO:0000256" key="11">
    <source>
        <dbReference type="ARBA" id="ARBA00023002"/>
    </source>
</evidence>
<dbReference type="PANTHER" id="PTHR30633">
    <property type="entry name" value="CYTOCHROME C-552 RESPIRATORY NITRITE REDUCTASE"/>
    <property type="match status" value="1"/>
</dbReference>
<dbReference type="EC" id="1.7.2.2" evidence="4"/>
<dbReference type="PANTHER" id="PTHR30633:SF0">
    <property type="entry name" value="CYTOCHROME C-552"/>
    <property type="match status" value="1"/>
</dbReference>
<dbReference type="Gene3D" id="1.10.1130.10">
    <property type="entry name" value="Flavocytochrome C3, Chain A"/>
    <property type="match status" value="2"/>
</dbReference>
<keyword evidence="6" id="KW-0349">Heme</keyword>
<comment type="similarity">
    <text evidence="3">Belongs to the cytochrome c-552 family.</text>
</comment>
<dbReference type="SUPFAM" id="SSF48695">
    <property type="entry name" value="Multiheme cytochromes"/>
    <property type="match status" value="1"/>
</dbReference>
<dbReference type="RefSeq" id="WP_230270327.1">
    <property type="nucleotide sequence ID" value="NZ_JAJKFW010000003.1"/>
</dbReference>
<name>A0ABS8NAX5_9BACT</name>
<dbReference type="InterPro" id="IPR012286">
    <property type="entry name" value="Tetrahaem_cytochrome"/>
</dbReference>
<keyword evidence="7" id="KW-0479">Metal-binding</keyword>
<comment type="caution">
    <text evidence="16">The sequence shown here is derived from an EMBL/GenBank/DDBJ whole genome shotgun (WGS) entry which is preliminary data.</text>
</comment>
<reference evidence="16" key="1">
    <citation type="submission" date="2021-11" db="EMBL/GenBank/DDBJ databases">
        <title>Genome sequence.</title>
        <authorList>
            <person name="Sun Q."/>
        </authorList>
    </citation>
    <scope>NUCLEOTIDE SEQUENCE</scope>
    <source>
        <strain evidence="16">JC740</strain>
    </source>
</reference>
<keyword evidence="14" id="KW-0812">Transmembrane</keyword>
<evidence type="ECO:0000256" key="12">
    <source>
        <dbReference type="ARBA" id="ARBA00023004"/>
    </source>
</evidence>
<keyword evidence="10" id="KW-0249">Electron transport</keyword>
<keyword evidence="14" id="KW-0472">Membrane</keyword>
<dbReference type="EMBL" id="JAJKFW010000003">
    <property type="protein sequence ID" value="MCC9640720.1"/>
    <property type="molecule type" value="Genomic_DNA"/>
</dbReference>
<keyword evidence="5" id="KW-0813">Transport</keyword>
<evidence type="ECO:0000256" key="1">
    <source>
        <dbReference type="ARBA" id="ARBA00001926"/>
    </source>
</evidence>
<evidence type="ECO:0000256" key="3">
    <source>
        <dbReference type="ARBA" id="ARBA00009288"/>
    </source>
</evidence>
<evidence type="ECO:0000256" key="9">
    <source>
        <dbReference type="ARBA" id="ARBA00022837"/>
    </source>
</evidence>
<dbReference type="InterPro" id="IPR036280">
    <property type="entry name" value="Multihaem_cyt_sf"/>
</dbReference>
<evidence type="ECO:0000256" key="5">
    <source>
        <dbReference type="ARBA" id="ARBA00022448"/>
    </source>
</evidence>
<comment type="cofactor">
    <cofactor evidence="1">
        <name>heme c</name>
        <dbReference type="ChEBI" id="CHEBI:61717"/>
    </cofactor>
</comment>
<evidence type="ECO:0000256" key="7">
    <source>
        <dbReference type="ARBA" id="ARBA00022723"/>
    </source>
</evidence>
<keyword evidence="14" id="KW-1133">Transmembrane helix</keyword>
<evidence type="ECO:0000256" key="8">
    <source>
        <dbReference type="ARBA" id="ARBA00022729"/>
    </source>
</evidence>
<gene>
    <name evidence="16" type="ORF">LOC71_00420</name>
</gene>
<evidence type="ECO:0000259" key="15">
    <source>
        <dbReference type="Pfam" id="PF14537"/>
    </source>
</evidence>
<evidence type="ECO:0000256" key="2">
    <source>
        <dbReference type="ARBA" id="ARBA00004196"/>
    </source>
</evidence>
<feature type="domain" description="Tetrahaem cytochrome" evidence="15">
    <location>
        <begin position="46"/>
        <end position="134"/>
    </location>
</feature>
<dbReference type="Pfam" id="PF14537">
    <property type="entry name" value="Cytochrom_c3_2"/>
    <property type="match status" value="2"/>
</dbReference>
<keyword evidence="12" id="KW-0408">Iron</keyword>
<organism evidence="16 17">
    <name type="scientific">Rhodopirellula halodulae</name>
    <dbReference type="NCBI Taxonomy" id="2894198"/>
    <lineage>
        <taxon>Bacteria</taxon>
        <taxon>Pseudomonadati</taxon>
        <taxon>Planctomycetota</taxon>
        <taxon>Planctomycetia</taxon>
        <taxon>Pirellulales</taxon>
        <taxon>Pirellulaceae</taxon>
        <taxon>Rhodopirellula</taxon>
    </lineage>
</organism>
<keyword evidence="8" id="KW-0732">Signal</keyword>
<keyword evidence="17" id="KW-1185">Reference proteome</keyword>
<accession>A0ABS8NAX5</accession>
<evidence type="ECO:0000256" key="10">
    <source>
        <dbReference type="ARBA" id="ARBA00022982"/>
    </source>
</evidence>
<protein>
    <recommendedName>
        <fullName evidence="4">nitrite reductase (cytochrome; ammonia-forming)</fullName>
        <ecNumber evidence="4">1.7.2.2</ecNumber>
    </recommendedName>
</protein>
<evidence type="ECO:0000313" key="17">
    <source>
        <dbReference type="Proteomes" id="UP001430306"/>
    </source>
</evidence>
<dbReference type="Gene3D" id="3.90.10.10">
    <property type="entry name" value="Cytochrome C3"/>
    <property type="match status" value="1"/>
</dbReference>
<evidence type="ECO:0000256" key="13">
    <source>
        <dbReference type="ARBA" id="ARBA00049131"/>
    </source>
</evidence>
<evidence type="ECO:0000313" key="16">
    <source>
        <dbReference type="EMBL" id="MCC9640720.1"/>
    </source>
</evidence>
<keyword evidence="9" id="KW-0106">Calcium</keyword>
<comment type="catalytic activity">
    <reaction evidence="13">
        <text>6 Fe(III)-[cytochrome c] + NH4(+) + 2 H2O = 6 Fe(II)-[cytochrome c] + nitrite + 8 H(+)</text>
        <dbReference type="Rhea" id="RHEA:13089"/>
        <dbReference type="Rhea" id="RHEA-COMP:10350"/>
        <dbReference type="Rhea" id="RHEA-COMP:14399"/>
        <dbReference type="ChEBI" id="CHEBI:15377"/>
        <dbReference type="ChEBI" id="CHEBI:15378"/>
        <dbReference type="ChEBI" id="CHEBI:16301"/>
        <dbReference type="ChEBI" id="CHEBI:28938"/>
        <dbReference type="ChEBI" id="CHEBI:29033"/>
        <dbReference type="ChEBI" id="CHEBI:29034"/>
        <dbReference type="EC" id="1.7.2.2"/>
    </reaction>
</comment>
<sequence length="454" mass="49807">MSGVQKAWLALVGINLLIGGVIAYSAFASSASTKTMFLPGDTSHGHYQIELRCDVCHTEGSGLREDACLNCHADELKLAKDTHPASKFNDPSNAELLSVLDAQSCITCHREHLPEQTLEMGLTMPADYCYHCHQETLETRPSHANFAFDSCATSGCHNYHDNRALYENFLVKHAGEPDFLDQMIVLGLKPDSSDATSSPLTIDDADAPADWELNEELLADWSETAHAAAGVNCSGCHQTQPGESSDAVTAWSDMVSMQSCEVCHSKQVETFVQGHHGMRLAQDLSPMTPAMARLPMHADAAHRELTCNACHPGHRFDTQTASVDACIGCHNDDHSQSYLGSGHHVAWQSEMRGEADAGSGVSCATCHMPRLENSDGEVWVQHNQNDNLRPNEKMLRDVCMNCHGLGFSIDSLADEQLVQKCFDAPPAIHIDSVDLAKARFDEQQRKREARRKKK</sequence>
<dbReference type="InterPro" id="IPR003321">
    <property type="entry name" value="Cyt_c552"/>
</dbReference>
<evidence type="ECO:0000256" key="14">
    <source>
        <dbReference type="SAM" id="Phobius"/>
    </source>
</evidence>